<organism evidence="8 9">
    <name type="scientific">Evtepia gabavorous</name>
    <dbReference type="NCBI Taxonomy" id="2211183"/>
    <lineage>
        <taxon>Bacteria</taxon>
        <taxon>Bacillati</taxon>
        <taxon>Bacillota</taxon>
        <taxon>Clostridia</taxon>
        <taxon>Eubacteriales</taxon>
        <taxon>Evtepia</taxon>
    </lineage>
</organism>
<keyword evidence="9" id="KW-1185">Reference proteome</keyword>
<dbReference type="NCBIfam" id="NF002114">
    <property type="entry name" value="PRK00951.2-4"/>
    <property type="match status" value="1"/>
</dbReference>
<dbReference type="InterPro" id="IPR000807">
    <property type="entry name" value="ImidazoleglycerolP_deHydtase"/>
</dbReference>
<dbReference type="EMBL" id="QQRQ01000006">
    <property type="protein sequence ID" value="RFT06842.1"/>
    <property type="molecule type" value="Genomic_DNA"/>
</dbReference>
<dbReference type="AlphaFoldDB" id="A0A3E2B492"/>
<dbReference type="GeneID" id="97995123"/>
<name>A0A3E2B492_9FIRM</name>
<keyword evidence="6" id="KW-0963">Cytoplasm</keyword>
<dbReference type="HAMAP" id="MF_00076">
    <property type="entry name" value="HisB"/>
    <property type="match status" value="1"/>
</dbReference>
<gene>
    <name evidence="6" type="primary">hisB</name>
    <name evidence="8" type="ORF">DV520_05160</name>
</gene>
<dbReference type="Gene3D" id="3.30.230.40">
    <property type="entry name" value="Imidazole glycerol phosphate dehydratase, domain 1"/>
    <property type="match status" value="2"/>
</dbReference>
<evidence type="ECO:0000256" key="4">
    <source>
        <dbReference type="ARBA" id="ARBA00023102"/>
    </source>
</evidence>
<comment type="subcellular location">
    <subcellularLocation>
        <location evidence="6 7">Cytoplasm</location>
    </subcellularLocation>
</comment>
<sequence length="194" mass="21192">MRKSEIARKTGETEITLQLNLDGTGQYQIQTGVGFLDHMLTGFARHGSFDLAVQCQGDTWVDDHHTVEDVGICLGQAFAQALGDLRGVERFGHSVLPMDEALILAAVDLSGRGMLCWDVPMPTEKVGTFDTELVKEFWLAFTRKAGCTLHLRKLAGENSHHLIEGVFKAAGRSLKQAVARTGRDEIPSTKGSLV</sequence>
<comment type="caution">
    <text evidence="8">The sequence shown here is derived from an EMBL/GenBank/DDBJ whole genome shotgun (WGS) entry which is preliminary data.</text>
</comment>
<evidence type="ECO:0000313" key="8">
    <source>
        <dbReference type="EMBL" id="RFT06842.1"/>
    </source>
</evidence>
<evidence type="ECO:0000256" key="2">
    <source>
        <dbReference type="ARBA" id="ARBA00016664"/>
    </source>
</evidence>
<dbReference type="OrthoDB" id="9790411at2"/>
<dbReference type="CDD" id="cd07914">
    <property type="entry name" value="IGPD"/>
    <property type="match status" value="1"/>
</dbReference>
<dbReference type="PANTHER" id="PTHR23133">
    <property type="entry name" value="IMIDAZOLEGLYCEROL-PHOSPHATE DEHYDRATASE HIS7"/>
    <property type="match status" value="1"/>
</dbReference>
<evidence type="ECO:0000256" key="5">
    <source>
        <dbReference type="ARBA" id="ARBA00023239"/>
    </source>
</evidence>
<dbReference type="RefSeq" id="WP_021918751.1">
    <property type="nucleotide sequence ID" value="NZ_CAKXKJ010000006.1"/>
</dbReference>
<dbReference type="GO" id="GO:0000105">
    <property type="term" value="P:L-histidine biosynthetic process"/>
    <property type="evidence" value="ECO:0007669"/>
    <property type="project" value="UniProtKB-UniRule"/>
</dbReference>
<reference evidence="8 9" key="1">
    <citation type="submission" date="2018-07" db="EMBL/GenBank/DDBJ databases">
        <title>GABA Modulating Bacteria of the Human Gut Microbiota.</title>
        <authorList>
            <person name="Strandwitz P."/>
            <person name="Kim K.H."/>
            <person name="Terekhova D."/>
            <person name="Liu J.K."/>
            <person name="Sharma A."/>
            <person name="Levering J."/>
            <person name="Mcdonald D."/>
            <person name="Dietrich D."/>
            <person name="Ramadhar T.R."/>
            <person name="Lekbua A."/>
            <person name="Mroue N."/>
            <person name="Liston C."/>
            <person name="Stewart E.J."/>
            <person name="Dubin M.J."/>
            <person name="Zengler K."/>
            <person name="Knight R."/>
            <person name="Gilbert J.A."/>
            <person name="Clardy J."/>
            <person name="Lewis K."/>
        </authorList>
    </citation>
    <scope>NUCLEOTIDE SEQUENCE [LARGE SCALE GENOMIC DNA]</scope>
    <source>
        <strain evidence="8 9">KLE1738</strain>
    </source>
</reference>
<dbReference type="EC" id="4.2.1.19" evidence="6 7"/>
<comment type="similarity">
    <text evidence="6 7">Belongs to the imidazoleglycerol-phosphate dehydratase family.</text>
</comment>
<evidence type="ECO:0000256" key="1">
    <source>
        <dbReference type="ARBA" id="ARBA00005047"/>
    </source>
</evidence>
<evidence type="ECO:0000256" key="3">
    <source>
        <dbReference type="ARBA" id="ARBA00022605"/>
    </source>
</evidence>
<keyword evidence="4 6" id="KW-0368">Histidine biosynthesis</keyword>
<evidence type="ECO:0000256" key="6">
    <source>
        <dbReference type="HAMAP-Rule" id="MF_00076"/>
    </source>
</evidence>
<dbReference type="PANTHER" id="PTHR23133:SF2">
    <property type="entry name" value="IMIDAZOLEGLYCEROL-PHOSPHATE DEHYDRATASE"/>
    <property type="match status" value="1"/>
</dbReference>
<dbReference type="GO" id="GO:0004424">
    <property type="term" value="F:imidazoleglycerol-phosphate dehydratase activity"/>
    <property type="evidence" value="ECO:0007669"/>
    <property type="project" value="UniProtKB-UniRule"/>
</dbReference>
<comment type="pathway">
    <text evidence="1 6 7">Amino-acid biosynthesis; L-histidine biosynthesis; L-histidine from 5-phospho-alpha-D-ribose 1-diphosphate: step 6/9.</text>
</comment>
<dbReference type="PROSITE" id="PS00954">
    <property type="entry name" value="IGP_DEHYDRATASE_1"/>
    <property type="match status" value="1"/>
</dbReference>
<keyword evidence="5 6" id="KW-0456">Lyase</keyword>
<dbReference type="InterPro" id="IPR038494">
    <property type="entry name" value="IGPD_sf"/>
</dbReference>
<dbReference type="InterPro" id="IPR020568">
    <property type="entry name" value="Ribosomal_Su5_D2-typ_SF"/>
</dbReference>
<dbReference type="PROSITE" id="PS00955">
    <property type="entry name" value="IGP_DEHYDRATASE_2"/>
    <property type="match status" value="1"/>
</dbReference>
<dbReference type="Proteomes" id="UP000260649">
    <property type="component" value="Unassembled WGS sequence"/>
</dbReference>
<dbReference type="NCBIfam" id="NF002111">
    <property type="entry name" value="PRK00951.2-1"/>
    <property type="match status" value="1"/>
</dbReference>
<dbReference type="GO" id="GO:0005737">
    <property type="term" value="C:cytoplasm"/>
    <property type="evidence" value="ECO:0007669"/>
    <property type="project" value="UniProtKB-SubCell"/>
</dbReference>
<keyword evidence="3 6" id="KW-0028">Amino-acid biosynthesis</keyword>
<dbReference type="FunFam" id="3.30.230.40:FF:000003">
    <property type="entry name" value="Imidazoleglycerol-phosphate dehydratase HisB"/>
    <property type="match status" value="1"/>
</dbReference>
<evidence type="ECO:0000313" key="9">
    <source>
        <dbReference type="Proteomes" id="UP000260649"/>
    </source>
</evidence>
<proteinExistence type="inferred from homology"/>
<dbReference type="FunFam" id="3.30.230.40:FF:000001">
    <property type="entry name" value="Imidazoleglycerol-phosphate dehydratase HisB"/>
    <property type="match status" value="1"/>
</dbReference>
<evidence type="ECO:0000256" key="7">
    <source>
        <dbReference type="RuleBase" id="RU000599"/>
    </source>
</evidence>
<accession>A0A3E2B492</accession>
<dbReference type="Pfam" id="PF00475">
    <property type="entry name" value="IGPD"/>
    <property type="match status" value="1"/>
</dbReference>
<dbReference type="SUPFAM" id="SSF54211">
    <property type="entry name" value="Ribosomal protein S5 domain 2-like"/>
    <property type="match status" value="2"/>
</dbReference>
<dbReference type="InterPro" id="IPR020565">
    <property type="entry name" value="ImidazoleglycerP_deHydtase_CS"/>
</dbReference>
<dbReference type="UniPathway" id="UPA00031">
    <property type="reaction ID" value="UER00011"/>
</dbReference>
<comment type="catalytic activity">
    <reaction evidence="6 7">
        <text>D-erythro-1-(imidazol-4-yl)glycerol 3-phosphate = 3-(imidazol-4-yl)-2-oxopropyl phosphate + H2O</text>
        <dbReference type="Rhea" id="RHEA:11040"/>
        <dbReference type="ChEBI" id="CHEBI:15377"/>
        <dbReference type="ChEBI" id="CHEBI:57766"/>
        <dbReference type="ChEBI" id="CHEBI:58278"/>
        <dbReference type="EC" id="4.2.1.19"/>
    </reaction>
</comment>
<protein>
    <recommendedName>
        <fullName evidence="2 6">Imidazoleglycerol-phosphate dehydratase</fullName>
        <shortName evidence="6">IGPD</shortName>
        <ecNumber evidence="6 7">4.2.1.19</ecNumber>
    </recommendedName>
</protein>